<dbReference type="GeneID" id="18926726"/>
<evidence type="ECO:0000313" key="3">
    <source>
        <dbReference type="Proteomes" id="UP000001072"/>
    </source>
</evidence>
<keyword evidence="3" id="KW-1185">Reference proteome</keyword>
<evidence type="ECO:0000313" key="2">
    <source>
        <dbReference type="EMBL" id="EGG05719.1"/>
    </source>
</evidence>
<dbReference type="RefSeq" id="XP_007411208.1">
    <property type="nucleotide sequence ID" value="XM_007411146.1"/>
</dbReference>
<dbReference type="EMBL" id="GL883112">
    <property type="protein sequence ID" value="EGG05719.1"/>
    <property type="molecule type" value="Genomic_DNA"/>
</dbReference>
<sequence>MVKIKSTPIFQAVLLLLKHTNVIAVPIIPSTTHASAPISPEFFHGGLTNRRMMIKSEQVSRELTPTVTSPPPTQFINRVYPNEAQERAIKHAMRNQQRGLPYRVSTNGEMTEEPKDACDPSYFCGKMTFRNEKGELLDETGRCHCNSSCCGVRASNSAETLICCGILCGSIGTCPSLWCSGIYSWQLWNACKGLWNRAF</sequence>
<proteinExistence type="predicted"/>
<dbReference type="KEGG" id="mlr:MELLADRAFT_124304"/>
<keyword evidence="1" id="KW-0732">Signal</keyword>
<dbReference type="HOGENOM" id="CLU_1468489_0_0_1"/>
<protein>
    <submittedName>
        <fullName evidence="2">Secreted protein</fullName>
    </submittedName>
</protein>
<name>F4RPH4_MELLP</name>
<feature type="chain" id="PRO_5003317826" evidence="1">
    <location>
        <begin position="25"/>
        <end position="199"/>
    </location>
</feature>
<dbReference type="Proteomes" id="UP000001072">
    <property type="component" value="Unassembled WGS sequence"/>
</dbReference>
<accession>F4RPH4</accession>
<organism evidence="3">
    <name type="scientific">Melampsora larici-populina (strain 98AG31 / pathotype 3-4-7)</name>
    <name type="common">Poplar leaf rust fungus</name>
    <dbReference type="NCBI Taxonomy" id="747676"/>
    <lineage>
        <taxon>Eukaryota</taxon>
        <taxon>Fungi</taxon>
        <taxon>Dikarya</taxon>
        <taxon>Basidiomycota</taxon>
        <taxon>Pucciniomycotina</taxon>
        <taxon>Pucciniomycetes</taxon>
        <taxon>Pucciniales</taxon>
        <taxon>Melampsoraceae</taxon>
        <taxon>Melampsora</taxon>
    </lineage>
</organism>
<dbReference type="InParanoid" id="F4RPH4"/>
<dbReference type="OrthoDB" id="2501098at2759"/>
<gene>
    <name evidence="2" type="ORF">MELLADRAFT_124304</name>
</gene>
<dbReference type="VEuPathDB" id="FungiDB:MELLADRAFT_124304"/>
<dbReference type="AlphaFoldDB" id="F4RPH4"/>
<reference evidence="3" key="1">
    <citation type="journal article" date="2011" name="Proc. Natl. Acad. Sci. U.S.A.">
        <title>Obligate biotrophy features unraveled by the genomic analysis of rust fungi.</title>
        <authorList>
            <person name="Duplessis S."/>
            <person name="Cuomo C.A."/>
            <person name="Lin Y.-C."/>
            <person name="Aerts A."/>
            <person name="Tisserant E."/>
            <person name="Veneault-Fourrey C."/>
            <person name="Joly D.L."/>
            <person name="Hacquard S."/>
            <person name="Amselem J."/>
            <person name="Cantarel B.L."/>
            <person name="Chiu R."/>
            <person name="Coutinho P.M."/>
            <person name="Feau N."/>
            <person name="Field M."/>
            <person name="Frey P."/>
            <person name="Gelhaye E."/>
            <person name="Goldberg J."/>
            <person name="Grabherr M.G."/>
            <person name="Kodira C.D."/>
            <person name="Kohler A."/>
            <person name="Kuees U."/>
            <person name="Lindquist E.A."/>
            <person name="Lucas S.M."/>
            <person name="Mago R."/>
            <person name="Mauceli E."/>
            <person name="Morin E."/>
            <person name="Murat C."/>
            <person name="Pangilinan J.L."/>
            <person name="Park R."/>
            <person name="Pearson M."/>
            <person name="Quesneville H."/>
            <person name="Rouhier N."/>
            <person name="Sakthikumar S."/>
            <person name="Salamov A.A."/>
            <person name="Schmutz J."/>
            <person name="Selles B."/>
            <person name="Shapiro H."/>
            <person name="Tanguay P."/>
            <person name="Tuskan G.A."/>
            <person name="Henrissat B."/>
            <person name="Van de Peer Y."/>
            <person name="Rouze P."/>
            <person name="Ellis J.G."/>
            <person name="Dodds P.N."/>
            <person name="Schein J.E."/>
            <person name="Zhong S."/>
            <person name="Hamelin R.C."/>
            <person name="Grigoriev I.V."/>
            <person name="Szabo L.J."/>
            <person name="Martin F."/>
        </authorList>
    </citation>
    <scope>NUCLEOTIDE SEQUENCE [LARGE SCALE GENOMIC DNA]</scope>
    <source>
        <strain evidence="3">98AG31 / pathotype 3-4-7</strain>
    </source>
</reference>
<feature type="signal peptide" evidence="1">
    <location>
        <begin position="1"/>
        <end position="24"/>
    </location>
</feature>
<evidence type="ECO:0000256" key="1">
    <source>
        <dbReference type="SAM" id="SignalP"/>
    </source>
</evidence>